<proteinExistence type="predicted"/>
<evidence type="ECO:0000313" key="2">
    <source>
        <dbReference type="Proteomes" id="UP001595075"/>
    </source>
</evidence>
<protein>
    <submittedName>
        <fullName evidence="1">Uncharacterized protein</fullName>
    </submittedName>
</protein>
<dbReference type="EMBL" id="JAZHXI010000019">
    <property type="protein sequence ID" value="KAL2061381.1"/>
    <property type="molecule type" value="Genomic_DNA"/>
</dbReference>
<evidence type="ECO:0000313" key="1">
    <source>
        <dbReference type="EMBL" id="KAL2061381.1"/>
    </source>
</evidence>
<gene>
    <name evidence="1" type="ORF">VTL71DRAFT_7654</name>
</gene>
<organism evidence="1 2">
    <name type="scientific">Oculimacula yallundae</name>
    <dbReference type="NCBI Taxonomy" id="86028"/>
    <lineage>
        <taxon>Eukaryota</taxon>
        <taxon>Fungi</taxon>
        <taxon>Dikarya</taxon>
        <taxon>Ascomycota</taxon>
        <taxon>Pezizomycotina</taxon>
        <taxon>Leotiomycetes</taxon>
        <taxon>Helotiales</taxon>
        <taxon>Ploettnerulaceae</taxon>
        <taxon>Oculimacula</taxon>
    </lineage>
</organism>
<sequence>MNFKLDILFIGQSDRWCQSVQCDLTACIQMPEFVAKAPADCAPEGKVSKVFDNYVAGNKTPLSGDDTMIDERYVVQEIEADIAYRQDWYSILLKTRFGVLTSEPDRTVNFAHIHRDLFMRTDTKESDRGKTLNLPWTPLVTPMRIMV</sequence>
<keyword evidence="2" id="KW-1185">Reference proteome</keyword>
<reference evidence="1 2" key="1">
    <citation type="journal article" date="2024" name="Commun. Biol.">
        <title>Comparative genomic analysis of thermophilic fungi reveals convergent evolutionary adaptations and gene losses.</title>
        <authorList>
            <person name="Steindorff A.S."/>
            <person name="Aguilar-Pontes M.V."/>
            <person name="Robinson A.J."/>
            <person name="Andreopoulos B."/>
            <person name="LaButti K."/>
            <person name="Kuo A."/>
            <person name="Mondo S."/>
            <person name="Riley R."/>
            <person name="Otillar R."/>
            <person name="Haridas S."/>
            <person name="Lipzen A."/>
            <person name="Grimwood J."/>
            <person name="Schmutz J."/>
            <person name="Clum A."/>
            <person name="Reid I.D."/>
            <person name="Moisan M.C."/>
            <person name="Butler G."/>
            <person name="Nguyen T.T.M."/>
            <person name="Dewar K."/>
            <person name="Conant G."/>
            <person name="Drula E."/>
            <person name="Henrissat B."/>
            <person name="Hansel C."/>
            <person name="Singer S."/>
            <person name="Hutchinson M.I."/>
            <person name="de Vries R.P."/>
            <person name="Natvig D.O."/>
            <person name="Powell A.J."/>
            <person name="Tsang A."/>
            <person name="Grigoriev I.V."/>
        </authorList>
    </citation>
    <scope>NUCLEOTIDE SEQUENCE [LARGE SCALE GENOMIC DNA]</scope>
    <source>
        <strain evidence="1 2">CBS 494.80</strain>
    </source>
</reference>
<comment type="caution">
    <text evidence="1">The sequence shown here is derived from an EMBL/GenBank/DDBJ whole genome shotgun (WGS) entry which is preliminary data.</text>
</comment>
<accession>A0ABR4BW90</accession>
<dbReference type="Proteomes" id="UP001595075">
    <property type="component" value="Unassembled WGS sequence"/>
</dbReference>
<name>A0ABR4BW90_9HELO</name>